<evidence type="ECO:0000256" key="2">
    <source>
        <dbReference type="ARBA" id="ARBA00004902"/>
    </source>
</evidence>
<proteinExistence type="inferred from homology"/>
<dbReference type="PANTHER" id="PTHR21272">
    <property type="entry name" value="CATABOLIC 3-DEHYDROQUINASE"/>
    <property type="match status" value="1"/>
</dbReference>
<feature type="binding site" evidence="8 10">
    <location>
        <position position="90"/>
    </location>
    <ligand>
        <name>substrate</name>
    </ligand>
</feature>
<feature type="binding site" evidence="8 10">
    <location>
        <position position="121"/>
    </location>
    <ligand>
        <name>substrate</name>
    </ligand>
</feature>
<dbReference type="Pfam" id="PF01220">
    <property type="entry name" value="DHquinase_II"/>
    <property type="match status" value="1"/>
</dbReference>
<name>A0A4T2BM13_9MICO</name>
<dbReference type="EMBL" id="QYRT01000039">
    <property type="protein sequence ID" value="TIH32723.1"/>
    <property type="molecule type" value="Genomic_DNA"/>
</dbReference>
<dbReference type="NCBIfam" id="NF003805">
    <property type="entry name" value="PRK05395.1-2"/>
    <property type="match status" value="1"/>
</dbReference>
<feature type="active site" description="Proton acceptor" evidence="8 9">
    <location>
        <position position="33"/>
    </location>
</feature>
<feature type="binding site" evidence="8 10">
    <location>
        <begin position="111"/>
        <end position="112"/>
    </location>
    <ligand>
        <name>substrate</name>
    </ligand>
</feature>
<feature type="binding site" evidence="8 10">
    <location>
        <position position="97"/>
    </location>
    <ligand>
        <name>substrate</name>
    </ligand>
</feature>
<keyword evidence="13" id="KW-1185">Reference proteome</keyword>
<comment type="catalytic activity">
    <reaction evidence="1 8">
        <text>3-dehydroquinate = 3-dehydroshikimate + H2O</text>
        <dbReference type="Rhea" id="RHEA:21096"/>
        <dbReference type="ChEBI" id="CHEBI:15377"/>
        <dbReference type="ChEBI" id="CHEBI:16630"/>
        <dbReference type="ChEBI" id="CHEBI:32364"/>
        <dbReference type="EC" id="4.2.1.10"/>
    </reaction>
</comment>
<dbReference type="InterPro" id="IPR036441">
    <property type="entry name" value="DHquinase_II_sf"/>
</dbReference>
<dbReference type="NCBIfam" id="NF003807">
    <property type="entry name" value="PRK05395.1-4"/>
    <property type="match status" value="1"/>
</dbReference>
<evidence type="ECO:0000256" key="11">
    <source>
        <dbReference type="PIRSR" id="PIRSR001399-3"/>
    </source>
</evidence>
<dbReference type="Proteomes" id="UP000306192">
    <property type="component" value="Unassembled WGS sequence"/>
</dbReference>
<evidence type="ECO:0000313" key="13">
    <source>
        <dbReference type="Proteomes" id="UP000306192"/>
    </source>
</evidence>
<accession>A0A4T2BM13</accession>
<dbReference type="CDD" id="cd00466">
    <property type="entry name" value="DHQase_II"/>
    <property type="match status" value="1"/>
</dbReference>
<dbReference type="GO" id="GO:0008652">
    <property type="term" value="P:amino acid biosynthetic process"/>
    <property type="evidence" value="ECO:0007669"/>
    <property type="project" value="UniProtKB-KW"/>
</dbReference>
<dbReference type="GO" id="GO:0003855">
    <property type="term" value="F:3-dehydroquinate dehydratase activity"/>
    <property type="evidence" value="ECO:0007669"/>
    <property type="project" value="UniProtKB-UniRule"/>
</dbReference>
<dbReference type="GO" id="GO:0009423">
    <property type="term" value="P:chorismate biosynthetic process"/>
    <property type="evidence" value="ECO:0007669"/>
    <property type="project" value="UniProtKB-UniRule"/>
</dbReference>
<feature type="binding site" evidence="8 10">
    <location>
        <position position="84"/>
    </location>
    <ligand>
        <name>substrate</name>
    </ligand>
</feature>
<dbReference type="Gene3D" id="3.40.50.9100">
    <property type="entry name" value="Dehydroquinase, class II"/>
    <property type="match status" value="1"/>
</dbReference>
<evidence type="ECO:0000256" key="7">
    <source>
        <dbReference type="ARBA" id="ARBA00023239"/>
    </source>
</evidence>
<evidence type="ECO:0000256" key="1">
    <source>
        <dbReference type="ARBA" id="ARBA00001864"/>
    </source>
</evidence>
<dbReference type="EC" id="4.2.1.10" evidence="5 8"/>
<dbReference type="SUPFAM" id="SSF52304">
    <property type="entry name" value="Type II 3-dehydroquinate dehydratase"/>
    <property type="match status" value="1"/>
</dbReference>
<organism evidence="12 13">
    <name type="scientific">Subtercola vilae</name>
    <dbReference type="NCBI Taxonomy" id="2056433"/>
    <lineage>
        <taxon>Bacteria</taxon>
        <taxon>Bacillati</taxon>
        <taxon>Actinomycetota</taxon>
        <taxon>Actinomycetes</taxon>
        <taxon>Micrococcales</taxon>
        <taxon>Microbacteriaceae</taxon>
        <taxon>Subtercola</taxon>
    </lineage>
</organism>
<dbReference type="PIRSF" id="PIRSF001399">
    <property type="entry name" value="DHquinase_II"/>
    <property type="match status" value="1"/>
</dbReference>
<evidence type="ECO:0000256" key="10">
    <source>
        <dbReference type="PIRSR" id="PIRSR001399-2"/>
    </source>
</evidence>
<reference evidence="12 13" key="1">
    <citation type="journal article" date="2019" name="Microorganisms">
        <title>Systematic Affiliation and Genome Analysis of Subtercola vilae DB165(T) with Particular Emphasis on Cold Adaptation of an Isolate from a High-Altitude Cold Volcano Lake.</title>
        <authorList>
            <person name="Villalobos A.S."/>
            <person name="Wiese J."/>
            <person name="Imhoff J.F."/>
            <person name="Dorador C."/>
            <person name="Keller A."/>
            <person name="Hentschel U."/>
        </authorList>
    </citation>
    <scope>NUCLEOTIDE SEQUENCE [LARGE SCALE GENOMIC DNA]</scope>
    <source>
        <strain evidence="12 13">DB165</strain>
    </source>
</reference>
<feature type="site" description="Transition state stabilizer" evidence="8 11">
    <location>
        <position position="28"/>
    </location>
</feature>
<dbReference type="InterPro" id="IPR001874">
    <property type="entry name" value="DHquinase_II"/>
</dbReference>
<evidence type="ECO:0000256" key="4">
    <source>
        <dbReference type="ARBA" id="ARBA00011193"/>
    </source>
</evidence>
<comment type="function">
    <text evidence="8">Catalyzes a trans-dehydration via an enolate intermediate.</text>
</comment>
<dbReference type="InterPro" id="IPR018509">
    <property type="entry name" value="DHquinase_II_CS"/>
</dbReference>
<evidence type="ECO:0000256" key="9">
    <source>
        <dbReference type="PIRSR" id="PIRSR001399-1"/>
    </source>
</evidence>
<comment type="caution">
    <text evidence="12">The sequence shown here is derived from an EMBL/GenBank/DDBJ whole genome shotgun (WGS) entry which is preliminary data.</text>
</comment>
<dbReference type="GO" id="GO:0009073">
    <property type="term" value="P:aromatic amino acid family biosynthetic process"/>
    <property type="evidence" value="ECO:0007669"/>
    <property type="project" value="UniProtKB-KW"/>
</dbReference>
<evidence type="ECO:0000313" key="12">
    <source>
        <dbReference type="EMBL" id="TIH32723.1"/>
    </source>
</evidence>
<dbReference type="PANTHER" id="PTHR21272:SF3">
    <property type="entry name" value="CATABOLIC 3-DEHYDROQUINASE"/>
    <property type="match status" value="1"/>
</dbReference>
<comment type="subunit">
    <text evidence="4 8">Homododecamer.</text>
</comment>
<dbReference type="GO" id="GO:0019631">
    <property type="term" value="P:quinate catabolic process"/>
    <property type="evidence" value="ECO:0007669"/>
    <property type="project" value="TreeGrafter"/>
</dbReference>
<dbReference type="HAMAP" id="MF_00169">
    <property type="entry name" value="AroQ"/>
    <property type="match status" value="1"/>
</dbReference>
<dbReference type="AlphaFoldDB" id="A0A4T2BM13"/>
<gene>
    <name evidence="8 12" type="primary">aroQ</name>
    <name evidence="12" type="ORF">D4765_15610</name>
</gene>
<evidence type="ECO:0000256" key="5">
    <source>
        <dbReference type="ARBA" id="ARBA00012060"/>
    </source>
</evidence>
<dbReference type="OrthoDB" id="9790793at2"/>
<evidence type="ECO:0000256" key="3">
    <source>
        <dbReference type="ARBA" id="ARBA00011037"/>
    </source>
</evidence>
<keyword evidence="8" id="KW-0028">Amino-acid biosynthesis</keyword>
<comment type="pathway">
    <text evidence="2 8">Metabolic intermediate biosynthesis; chorismate biosynthesis; chorismate from D-erythrose 4-phosphate and phosphoenolpyruvate: step 3/7.</text>
</comment>
<feature type="active site" description="Proton donor" evidence="8 9">
    <location>
        <position position="110"/>
    </location>
</feature>
<dbReference type="NCBIfam" id="NF003806">
    <property type="entry name" value="PRK05395.1-3"/>
    <property type="match status" value="1"/>
</dbReference>
<protein>
    <recommendedName>
        <fullName evidence="5 8">3-dehydroquinate dehydratase</fullName>
        <shortName evidence="8">3-dehydroquinase</shortName>
        <ecNumber evidence="5 8">4.2.1.10</ecNumber>
    </recommendedName>
    <alternativeName>
        <fullName evidence="8">Type II DHQase</fullName>
    </alternativeName>
</protein>
<dbReference type="UniPathway" id="UPA00053">
    <property type="reaction ID" value="UER00086"/>
</dbReference>
<sequence length="159" mass="16557">MTPPPPTPAPNITVSVINGPNLNLLGLREPGIYGSQSLADVEQLVTARAAELGVTVTFAQSNHEGELVDLIQDARTSAHAIILNPAAYSHTSVAIADALSAVQLPVAEVHLSNIHKREEFRHHSFVSAVADVVICGAGPLGYVLALEYLAAKLGAAPDA</sequence>
<keyword evidence="7 8" id="KW-0456">Lyase</keyword>
<dbReference type="NCBIfam" id="TIGR01088">
    <property type="entry name" value="aroQ"/>
    <property type="match status" value="1"/>
</dbReference>
<evidence type="ECO:0000256" key="8">
    <source>
        <dbReference type="HAMAP-Rule" id="MF_00169"/>
    </source>
</evidence>
<keyword evidence="6 8" id="KW-0057">Aromatic amino acid biosynthesis</keyword>
<evidence type="ECO:0000256" key="6">
    <source>
        <dbReference type="ARBA" id="ARBA00023141"/>
    </source>
</evidence>
<dbReference type="RefSeq" id="WP_136643242.1">
    <property type="nucleotide sequence ID" value="NZ_QYRT01000039.1"/>
</dbReference>
<dbReference type="PROSITE" id="PS01029">
    <property type="entry name" value="DEHYDROQUINASE_II"/>
    <property type="match status" value="1"/>
</dbReference>
<comment type="similarity">
    <text evidence="3 8">Belongs to the type-II 3-dehydroquinase family.</text>
</comment>